<keyword evidence="11" id="KW-1185">Reference proteome</keyword>
<dbReference type="GO" id="GO:0016874">
    <property type="term" value="F:ligase activity"/>
    <property type="evidence" value="ECO:0007669"/>
    <property type="project" value="UniProtKB-KW"/>
</dbReference>
<dbReference type="Proteomes" id="UP000320593">
    <property type="component" value="Unassembled WGS sequence"/>
</dbReference>
<keyword evidence="4" id="KW-0443">Lipid metabolism</keyword>
<evidence type="ECO:0000256" key="4">
    <source>
        <dbReference type="ARBA" id="ARBA00023098"/>
    </source>
</evidence>
<name>A0A562SN28_9HYPH</name>
<protein>
    <recommendedName>
        <fullName evidence="7">3-methylmercaptopropionyl-CoA ligase</fullName>
        <ecNumber evidence="6">6.2.1.44</ecNumber>
    </recommendedName>
</protein>
<evidence type="ECO:0000313" key="11">
    <source>
        <dbReference type="Proteomes" id="UP000320593"/>
    </source>
</evidence>
<dbReference type="PANTHER" id="PTHR43859">
    <property type="entry name" value="ACYL-ACTIVATING ENZYME"/>
    <property type="match status" value="1"/>
</dbReference>
<dbReference type="AlphaFoldDB" id="A0A562SN28"/>
<proteinExistence type="inferred from homology"/>
<dbReference type="SUPFAM" id="SSF56801">
    <property type="entry name" value="Acetyl-CoA synthetase-like"/>
    <property type="match status" value="1"/>
</dbReference>
<dbReference type="CDD" id="cd12118">
    <property type="entry name" value="ttLC_FACS_AEE21_like"/>
    <property type="match status" value="1"/>
</dbReference>
<dbReference type="OrthoDB" id="9803968at2"/>
<dbReference type="EMBL" id="VLLF01000008">
    <property type="protein sequence ID" value="TWI82691.1"/>
    <property type="molecule type" value="Genomic_DNA"/>
</dbReference>
<dbReference type="PROSITE" id="PS00455">
    <property type="entry name" value="AMP_BINDING"/>
    <property type="match status" value="1"/>
</dbReference>
<dbReference type="EC" id="6.2.1.44" evidence="6"/>
<accession>A0A562SN28</accession>
<dbReference type="FunFam" id="3.30.300.30:FF:000008">
    <property type="entry name" value="2,3-dihydroxybenzoate-AMP ligase"/>
    <property type="match status" value="1"/>
</dbReference>
<dbReference type="NCBIfam" id="NF006020">
    <property type="entry name" value="PRK08162.1"/>
    <property type="match status" value="1"/>
</dbReference>
<dbReference type="Pfam" id="PF00501">
    <property type="entry name" value="AMP-binding"/>
    <property type="match status" value="1"/>
</dbReference>
<evidence type="ECO:0000256" key="1">
    <source>
        <dbReference type="ARBA" id="ARBA00006432"/>
    </source>
</evidence>
<evidence type="ECO:0000259" key="9">
    <source>
        <dbReference type="Pfam" id="PF13193"/>
    </source>
</evidence>
<keyword evidence="3" id="KW-0276">Fatty acid metabolism</keyword>
<comment type="caution">
    <text evidence="10">The sequence shown here is derived from an EMBL/GenBank/DDBJ whole genome shotgun (WGS) entry which is preliminary data.</text>
</comment>
<evidence type="ECO:0000313" key="10">
    <source>
        <dbReference type="EMBL" id="TWI82691.1"/>
    </source>
</evidence>
<feature type="domain" description="AMP-dependent synthetase/ligase" evidence="8">
    <location>
        <begin position="24"/>
        <end position="402"/>
    </location>
</feature>
<dbReference type="PANTHER" id="PTHR43859:SF4">
    <property type="entry name" value="BUTANOATE--COA LIGASE AAE1-RELATED"/>
    <property type="match status" value="1"/>
</dbReference>
<reference evidence="10 11" key="1">
    <citation type="submission" date="2019-07" db="EMBL/GenBank/DDBJ databases">
        <title>Genomic Encyclopedia of Archaeal and Bacterial Type Strains, Phase II (KMG-II): from individual species to whole genera.</title>
        <authorList>
            <person name="Goeker M."/>
        </authorList>
    </citation>
    <scope>NUCLEOTIDE SEQUENCE [LARGE SCALE GENOMIC DNA]</scope>
    <source>
        <strain evidence="10 11">ATCC BAA-252</strain>
    </source>
</reference>
<evidence type="ECO:0000256" key="5">
    <source>
        <dbReference type="ARBA" id="ARBA00051915"/>
    </source>
</evidence>
<dbReference type="GO" id="GO:0006631">
    <property type="term" value="P:fatty acid metabolic process"/>
    <property type="evidence" value="ECO:0007669"/>
    <property type="project" value="UniProtKB-KW"/>
</dbReference>
<dbReference type="InterPro" id="IPR025110">
    <property type="entry name" value="AMP-bd_C"/>
</dbReference>
<comment type="catalytic activity">
    <reaction evidence="5">
        <text>3-(methylsulfanyl)propanoate + ATP + CoA = 3-(methylsulfanyl)propanoyl-CoA + AMP + diphosphate</text>
        <dbReference type="Rhea" id="RHEA:43052"/>
        <dbReference type="ChEBI" id="CHEBI:30616"/>
        <dbReference type="ChEBI" id="CHEBI:33019"/>
        <dbReference type="ChEBI" id="CHEBI:49016"/>
        <dbReference type="ChEBI" id="CHEBI:57287"/>
        <dbReference type="ChEBI" id="CHEBI:82815"/>
        <dbReference type="ChEBI" id="CHEBI:456215"/>
        <dbReference type="EC" id="6.2.1.44"/>
    </reaction>
    <physiologicalReaction direction="left-to-right" evidence="5">
        <dbReference type="Rhea" id="RHEA:43053"/>
    </physiologicalReaction>
</comment>
<dbReference type="Pfam" id="PF13193">
    <property type="entry name" value="AMP-binding_C"/>
    <property type="match status" value="1"/>
</dbReference>
<comment type="similarity">
    <text evidence="1">Belongs to the ATP-dependent AMP-binding enzyme family.</text>
</comment>
<organism evidence="10 11">
    <name type="scientific">Roseibium hamelinense</name>
    <dbReference type="NCBI Taxonomy" id="150831"/>
    <lineage>
        <taxon>Bacteria</taxon>
        <taxon>Pseudomonadati</taxon>
        <taxon>Pseudomonadota</taxon>
        <taxon>Alphaproteobacteria</taxon>
        <taxon>Hyphomicrobiales</taxon>
        <taxon>Stappiaceae</taxon>
        <taxon>Roseibium</taxon>
    </lineage>
</organism>
<evidence type="ECO:0000259" key="8">
    <source>
        <dbReference type="Pfam" id="PF00501"/>
    </source>
</evidence>
<feature type="domain" description="AMP-binding enzyme C-terminal" evidence="9">
    <location>
        <begin position="452"/>
        <end position="526"/>
    </location>
</feature>
<dbReference type="Gene3D" id="3.30.300.30">
    <property type="match status" value="1"/>
</dbReference>
<dbReference type="InterPro" id="IPR045851">
    <property type="entry name" value="AMP-bd_C_sf"/>
</dbReference>
<dbReference type="Gene3D" id="3.40.50.12780">
    <property type="entry name" value="N-terminal domain of ligase-like"/>
    <property type="match status" value="1"/>
</dbReference>
<dbReference type="InterPro" id="IPR000873">
    <property type="entry name" value="AMP-dep_synth/lig_dom"/>
</dbReference>
<dbReference type="RefSeq" id="WP_145345311.1">
    <property type="nucleotide sequence ID" value="NZ_SMLY01000078.1"/>
</dbReference>
<evidence type="ECO:0000256" key="7">
    <source>
        <dbReference type="ARBA" id="ARBA00067668"/>
    </source>
</evidence>
<evidence type="ECO:0000256" key="2">
    <source>
        <dbReference type="ARBA" id="ARBA00022598"/>
    </source>
</evidence>
<keyword evidence="2" id="KW-0436">Ligase</keyword>
<sequence>MREHYDKLPKHAANHVALSPLSFLERTAAIFPERTALVYNDQIWTWAQVFDRVRRIASCLKGLGIGLGDTVSVMAANTPEMFELHYAVPATGAVLNAINTRLEPDTVAYILEHSDAKMVIADTAFTAIIEKAFELNGKALPVINIEDPTGPFGAPIGPHTYDALVVNGNPEFQWNGPHDEWQALALNYTSGTSGRPKGVVYHHRGAYLVSMGTPIAWELPRHPVYLYCVPMFHCNGWCHAWAMTLAAGTLICMRQFTGQLVFDLIAKHGVTHLGGAPIVLSMLLNTPQADRIALPGPVKIMTAGAPPPAAVLAATKVLGFEVMQVYGLTETYGHIAQCLWRDEWGALSPDEQAELQSWQGIAFPMTERVDVVDRETLEPVPWNGKTQGEIVIRSNTVMKGYYKNPEATETAFEGGAFRSGDAAVRHPNGYIQIRDRLKDVIISGGENISSVEVESVLHRHPDVSLAAVVALPDKKWGEVPCAFVELKENGTATEESLIAFCRENMAGFKRPKKIIFTELPKTATGKIQKFVLRQKAKALESTPTSGEF</sequence>
<gene>
    <name evidence="10" type="ORF">JM93_03205</name>
</gene>
<dbReference type="InterPro" id="IPR042099">
    <property type="entry name" value="ANL_N_sf"/>
</dbReference>
<dbReference type="InterPro" id="IPR020845">
    <property type="entry name" value="AMP-binding_CS"/>
</dbReference>
<evidence type="ECO:0000256" key="6">
    <source>
        <dbReference type="ARBA" id="ARBA00066616"/>
    </source>
</evidence>
<evidence type="ECO:0000256" key="3">
    <source>
        <dbReference type="ARBA" id="ARBA00022832"/>
    </source>
</evidence>